<evidence type="ECO:0000256" key="3">
    <source>
        <dbReference type="ARBA" id="ARBA00023163"/>
    </source>
</evidence>
<dbReference type="EMBL" id="CP015878">
    <property type="protein sequence ID" value="ANI14351.1"/>
    <property type="molecule type" value="Genomic_DNA"/>
</dbReference>
<dbReference type="InterPro" id="IPR032687">
    <property type="entry name" value="AraC-type_N"/>
</dbReference>
<dbReference type="GO" id="GO:0003700">
    <property type="term" value="F:DNA-binding transcription factor activity"/>
    <property type="evidence" value="ECO:0007669"/>
    <property type="project" value="InterPro"/>
</dbReference>
<evidence type="ECO:0000256" key="1">
    <source>
        <dbReference type="ARBA" id="ARBA00023015"/>
    </source>
</evidence>
<evidence type="ECO:0000256" key="2">
    <source>
        <dbReference type="ARBA" id="ARBA00023125"/>
    </source>
</evidence>
<dbReference type="GO" id="GO:0000976">
    <property type="term" value="F:transcription cis-regulatory region binding"/>
    <property type="evidence" value="ECO:0007669"/>
    <property type="project" value="TreeGrafter"/>
</dbReference>
<dbReference type="InterPro" id="IPR018060">
    <property type="entry name" value="HTH_AraC"/>
</dbReference>
<keyword evidence="1" id="KW-0805">Transcription regulation</keyword>
<evidence type="ECO:0000259" key="4">
    <source>
        <dbReference type="PROSITE" id="PS01124"/>
    </source>
</evidence>
<dbReference type="Pfam" id="PF12833">
    <property type="entry name" value="HTH_18"/>
    <property type="match status" value="1"/>
</dbReference>
<dbReference type="PROSITE" id="PS01124">
    <property type="entry name" value="HTH_ARAC_FAMILY_2"/>
    <property type="match status" value="1"/>
</dbReference>
<dbReference type="PANTHER" id="PTHR47894:SF1">
    <property type="entry name" value="HTH-TYPE TRANSCRIPTIONAL REGULATOR VQSM"/>
    <property type="match status" value="1"/>
</dbReference>
<dbReference type="Gene3D" id="1.10.10.60">
    <property type="entry name" value="Homeodomain-like"/>
    <property type="match status" value="1"/>
</dbReference>
<sequence length="355" mass="39358">MSEAAVTNERKPGDGGRLGVRTSVLSSLVRSVCQTLRGYDVDPIALMEAAGLEVRLLNVPAARYDGEAVKWFWRLAIRASADPLLGLRVGKEVQAPALHSLGLALMASGSLAQLLELFANYSRLVCTSLSIELQHERRRTRVILHTDEDDIRQRPLSLAMLAFISRQACSLAQHPVVPLGVTSVMAAGPQARALDAYFGTEVCLGAECDSITFHYENVIEPYAGGNPQLVQVNEELINGYLSHFRENDVFNRVRAHIQRMLSAGEPPLCQVARVMNLSPRTLQRRLDDAGCCYKQLVDNGRKEMAYDLLAHSETSVTEISFLLGFSDPSNFNRACHRWFGCSPQQFRQRMLCVTV</sequence>
<organism evidence="5 6">
    <name type="scientific">Pseudomonas citronellolis</name>
    <dbReference type="NCBI Taxonomy" id="53408"/>
    <lineage>
        <taxon>Bacteria</taxon>
        <taxon>Pseudomonadati</taxon>
        <taxon>Pseudomonadota</taxon>
        <taxon>Gammaproteobacteria</taxon>
        <taxon>Pseudomonadales</taxon>
        <taxon>Pseudomonadaceae</taxon>
        <taxon>Pseudomonas</taxon>
    </lineage>
</organism>
<dbReference type="SMART" id="SM00342">
    <property type="entry name" value="HTH_ARAC"/>
    <property type="match status" value="1"/>
</dbReference>
<dbReference type="Proteomes" id="UP000077748">
    <property type="component" value="Chromosome"/>
</dbReference>
<dbReference type="SUPFAM" id="SSF46689">
    <property type="entry name" value="Homeodomain-like"/>
    <property type="match status" value="1"/>
</dbReference>
<dbReference type="InterPro" id="IPR009057">
    <property type="entry name" value="Homeodomain-like_sf"/>
</dbReference>
<dbReference type="PANTHER" id="PTHR47894">
    <property type="entry name" value="HTH-TYPE TRANSCRIPTIONAL REGULATOR GADX"/>
    <property type="match status" value="1"/>
</dbReference>
<keyword evidence="2" id="KW-0238">DNA-binding</keyword>
<evidence type="ECO:0000313" key="5">
    <source>
        <dbReference type="EMBL" id="ANI14351.1"/>
    </source>
</evidence>
<proteinExistence type="predicted"/>
<dbReference type="AlphaFoldDB" id="A0A1A9KA79"/>
<reference evidence="5 6" key="1">
    <citation type="submission" date="2016-05" db="EMBL/GenBank/DDBJ databases">
        <title>Genome Sequence of Pseudomonas citronellolis Strain SJTE-3, an Estrogens and Persistent Organic Pollutants degradation strain.</title>
        <authorList>
            <person name="Liang R."/>
        </authorList>
    </citation>
    <scope>NUCLEOTIDE SEQUENCE [LARGE SCALE GENOMIC DNA]</scope>
    <source>
        <strain evidence="5 6">SJTE-3</strain>
    </source>
</reference>
<keyword evidence="3" id="KW-0804">Transcription</keyword>
<dbReference type="Pfam" id="PF12625">
    <property type="entry name" value="Arabinose_bd"/>
    <property type="match status" value="1"/>
</dbReference>
<gene>
    <name evidence="5" type="ORF">A9C11_10315</name>
</gene>
<name>A0A1A9KA79_9PSED</name>
<evidence type="ECO:0000313" key="6">
    <source>
        <dbReference type="Proteomes" id="UP000077748"/>
    </source>
</evidence>
<feature type="domain" description="HTH araC/xylS-type" evidence="4">
    <location>
        <begin position="251"/>
        <end position="349"/>
    </location>
</feature>
<accession>A0A1A9KA79</accession>
<protein>
    <recommendedName>
        <fullName evidence="4">HTH araC/xylS-type domain-containing protein</fullName>
    </recommendedName>
</protein>
<dbReference type="GO" id="GO:0005829">
    <property type="term" value="C:cytosol"/>
    <property type="evidence" value="ECO:0007669"/>
    <property type="project" value="TreeGrafter"/>
</dbReference>